<dbReference type="GO" id="GO:0008704">
    <property type="term" value="F:5-carboxymethyl-2-hydroxymuconate delta-isomerase activity"/>
    <property type="evidence" value="ECO:0007669"/>
    <property type="project" value="InterPro"/>
</dbReference>
<comment type="caution">
    <text evidence="3">The sequence shown here is derived from an EMBL/GenBank/DDBJ whole genome shotgun (WGS) entry which is preliminary data.</text>
</comment>
<evidence type="ECO:0000313" key="3">
    <source>
        <dbReference type="EMBL" id="RRH90336.1"/>
    </source>
</evidence>
<evidence type="ECO:0000256" key="1">
    <source>
        <dbReference type="ARBA" id="ARBA00022723"/>
    </source>
</evidence>
<feature type="domain" description="Fumarylacetoacetase-like C-terminal" evidence="2">
    <location>
        <begin position="16"/>
        <end position="218"/>
    </location>
</feature>
<dbReference type="AlphaFoldDB" id="A0A3P3EWA6"/>
<dbReference type="NCBIfam" id="TIGR02305">
    <property type="entry name" value="HpaG-N-term"/>
    <property type="match status" value="1"/>
</dbReference>
<evidence type="ECO:0000259" key="2">
    <source>
        <dbReference type="Pfam" id="PF01557"/>
    </source>
</evidence>
<dbReference type="GO" id="GO:0046872">
    <property type="term" value="F:metal ion binding"/>
    <property type="evidence" value="ECO:0007669"/>
    <property type="project" value="UniProtKB-KW"/>
</dbReference>
<dbReference type="InterPro" id="IPR036663">
    <property type="entry name" value="Fumarylacetoacetase_C_sf"/>
</dbReference>
<dbReference type="SUPFAM" id="SSF56529">
    <property type="entry name" value="FAH"/>
    <property type="match status" value="1"/>
</dbReference>
<dbReference type="RefSeq" id="WP_124957563.1">
    <property type="nucleotide sequence ID" value="NZ_CBFHCE010000002.1"/>
</dbReference>
<name>A0A3P3EWA6_9BURK</name>
<keyword evidence="3" id="KW-0413">Isomerase</keyword>
<dbReference type="PANTHER" id="PTHR11820">
    <property type="entry name" value="ACYLPYRUVASE"/>
    <property type="match status" value="1"/>
</dbReference>
<organism evidence="3 4">
    <name type="scientific">Variovorax beijingensis</name>
    <dbReference type="NCBI Taxonomy" id="2496117"/>
    <lineage>
        <taxon>Bacteria</taxon>
        <taxon>Pseudomonadati</taxon>
        <taxon>Pseudomonadota</taxon>
        <taxon>Betaproteobacteria</taxon>
        <taxon>Burkholderiales</taxon>
        <taxon>Comamonadaceae</taxon>
        <taxon>Variovorax</taxon>
    </lineage>
</organism>
<reference evidence="3 4" key="1">
    <citation type="submission" date="2018-11" db="EMBL/GenBank/DDBJ databases">
        <title>The genome of Variovorax sp T529.</title>
        <authorList>
            <person name="Gao J."/>
        </authorList>
    </citation>
    <scope>NUCLEOTIDE SEQUENCE [LARGE SCALE GENOMIC DNA]</scope>
    <source>
        <strain evidence="3 4">T529</strain>
    </source>
</reference>
<accession>A0A3P3EWA6</accession>
<dbReference type="Pfam" id="PF01557">
    <property type="entry name" value="FAA_hydrolase"/>
    <property type="match status" value="1"/>
</dbReference>
<dbReference type="InterPro" id="IPR012686">
    <property type="entry name" value="HPA_isomer/decarb_N"/>
</dbReference>
<dbReference type="GO" id="GO:0018800">
    <property type="term" value="F:5-oxopent-3-ene-1,2,5-tricarboxylate decarboxylase activity"/>
    <property type="evidence" value="ECO:0007669"/>
    <property type="project" value="InterPro"/>
</dbReference>
<gene>
    <name evidence="3" type="ORF">EH244_06180</name>
</gene>
<evidence type="ECO:0000313" key="4">
    <source>
        <dbReference type="Proteomes" id="UP000271590"/>
    </source>
</evidence>
<keyword evidence="1" id="KW-0479">Metal-binding</keyword>
<dbReference type="InterPro" id="IPR011234">
    <property type="entry name" value="Fumarylacetoacetase-like_C"/>
</dbReference>
<dbReference type="Proteomes" id="UP000271590">
    <property type="component" value="Unassembled WGS sequence"/>
</dbReference>
<sequence length="228" mass="24532">MSSAISILTADGALGTVYGALLNDRATVERLAQPFTQPPYKAAPKAPVLYVKPRNTIADEGAAVAIPLQPGTVRIDATVGAVIGRRATRVSEAEALDYVSGYRVVSDITLPHENYYRPSIQLRCRDRFCPMSQAVSAQGFDLAVATLRVRINGEQVYERDFTGLVRPLSRLIADVTEFMTLEVGDVLLVGPPEGAPLARPGDRVELEVPGLGKLSHTFVSEGNGGEER</sequence>
<protein>
    <submittedName>
        <fullName evidence="3">4-hydroxyphenylacetate isomerase</fullName>
    </submittedName>
</protein>
<proteinExistence type="predicted"/>
<dbReference type="Gene3D" id="3.90.850.10">
    <property type="entry name" value="Fumarylacetoacetase-like, C-terminal domain"/>
    <property type="match status" value="1"/>
</dbReference>
<dbReference type="PANTHER" id="PTHR11820:SF114">
    <property type="entry name" value="4-HYDROXYPHENYLACETATE CATABOLISM PROTEIN"/>
    <property type="match status" value="1"/>
</dbReference>
<dbReference type="EMBL" id="RQXU01000003">
    <property type="protein sequence ID" value="RRH90336.1"/>
    <property type="molecule type" value="Genomic_DNA"/>
</dbReference>